<dbReference type="Pfam" id="PF19515">
    <property type="entry name" value="DUF6048"/>
    <property type="match status" value="1"/>
</dbReference>
<proteinExistence type="predicted"/>
<accession>A0A9X1QV44</accession>
<protein>
    <submittedName>
        <fullName evidence="1">DUF6048 family protein</fullName>
    </submittedName>
</protein>
<name>A0A9X1QV44_9FLAO</name>
<evidence type="ECO:0000313" key="2">
    <source>
        <dbReference type="Proteomes" id="UP001139461"/>
    </source>
</evidence>
<dbReference type="AlphaFoldDB" id="A0A9X1QV44"/>
<dbReference type="EMBL" id="JAIRBA010000011">
    <property type="protein sequence ID" value="MCG2418905.1"/>
    <property type="molecule type" value="Genomic_DNA"/>
</dbReference>
<organism evidence="1 2">
    <name type="scientific">Aequorivita vitellina</name>
    <dbReference type="NCBI Taxonomy" id="2874475"/>
    <lineage>
        <taxon>Bacteria</taxon>
        <taxon>Pseudomonadati</taxon>
        <taxon>Bacteroidota</taxon>
        <taxon>Flavobacteriia</taxon>
        <taxon>Flavobacteriales</taxon>
        <taxon>Flavobacteriaceae</taxon>
        <taxon>Aequorivita</taxon>
    </lineage>
</organism>
<reference evidence="1" key="1">
    <citation type="submission" date="2021-09" db="EMBL/GenBank/DDBJ databases">
        <title>Genome of Aequorivita sp. strain F47161.</title>
        <authorList>
            <person name="Wang Y."/>
        </authorList>
    </citation>
    <scope>NUCLEOTIDE SEQUENCE</scope>
    <source>
        <strain evidence="1">F47161</strain>
    </source>
</reference>
<gene>
    <name evidence="1" type="ORF">K8089_07710</name>
</gene>
<dbReference type="RefSeq" id="WP_237602694.1">
    <property type="nucleotide sequence ID" value="NZ_JAIRBA010000011.1"/>
</dbReference>
<dbReference type="Proteomes" id="UP001139461">
    <property type="component" value="Unassembled WGS sequence"/>
</dbReference>
<evidence type="ECO:0000313" key="1">
    <source>
        <dbReference type="EMBL" id="MCG2418905.1"/>
    </source>
</evidence>
<dbReference type="InterPro" id="IPR046111">
    <property type="entry name" value="DUF6048"/>
</dbReference>
<sequence>MLKIAPTLLCCISLFCGTHFMVAQKNSETATDTLPKIEKFGLRVGVDLAKPLRTIIEDGYSGFEIMGDFRVSKKFYAAVELGNEKKDWIEPYISTNTSGSYAKIGFDYNAYENWLGMENAITLGMRYGISSFTQKLLSYRIYTDNPAFPTETIYDPQEFSGLTAHWAELIISVKTEILNNLYLSLNVQLKRKISETEPDNFANLYIPGYNRTYDYSEFGVGYGYSISYLVPIFKKQSTPQQNLQPPKGE</sequence>
<comment type="caution">
    <text evidence="1">The sequence shown here is derived from an EMBL/GenBank/DDBJ whole genome shotgun (WGS) entry which is preliminary data.</text>
</comment>
<keyword evidence="2" id="KW-1185">Reference proteome</keyword>